<evidence type="ECO:0000256" key="3">
    <source>
        <dbReference type="ARBA" id="ARBA00023210"/>
    </source>
</evidence>
<accession>A0ABT7STL1</accession>
<sequence>MSTAVYEFPLNEKVRNYLRIEQLLSQIKSNADAFSASANIHFFEDLFTLLDLLERLDIRNDILKDIDAQERNLVHWSQHPNINNEALQQTLETILRLREALKQNKRIGSDLKEHPFISSIRQRFAIPGGSCSFDLPNLHHWTHLPAEQQAKDKQTWLQTLHVIDNAIALTLSFLRQRGNFTTVEATNGFFPGLSDDRGELVRIKLAVGSGCYPTLSGNKYRYALRFMHFGHGEDASKPVEQTLSFEIASC</sequence>
<dbReference type="SUPFAM" id="SSF160950">
    <property type="entry name" value="YacF-like"/>
    <property type="match status" value="1"/>
</dbReference>
<keyword evidence="2 5" id="KW-0132">Cell division</keyword>
<evidence type="ECO:0000256" key="1">
    <source>
        <dbReference type="ARBA" id="ARBA00022490"/>
    </source>
</evidence>
<evidence type="ECO:0000256" key="2">
    <source>
        <dbReference type="ARBA" id="ARBA00022618"/>
    </source>
</evidence>
<dbReference type="InterPro" id="IPR036268">
    <property type="entry name" value="ZapD_sf"/>
</dbReference>
<dbReference type="Gene3D" id="2.60.440.10">
    <property type="entry name" value="YacF-like domains"/>
    <property type="match status" value="1"/>
</dbReference>
<reference evidence="6 7" key="1">
    <citation type="submission" date="2023-06" db="EMBL/GenBank/DDBJ databases">
        <title>Alteromonas sp. ASW11-36 isolated from intertidal sand.</title>
        <authorList>
            <person name="Li Y."/>
        </authorList>
    </citation>
    <scope>NUCLEOTIDE SEQUENCE [LARGE SCALE GENOMIC DNA]</scope>
    <source>
        <strain evidence="6 7">ASW11-36</strain>
    </source>
</reference>
<dbReference type="RefSeq" id="WP_289363586.1">
    <property type="nucleotide sequence ID" value="NZ_JAUCBP010000002.1"/>
</dbReference>
<dbReference type="Proteomes" id="UP001234343">
    <property type="component" value="Unassembled WGS sequence"/>
</dbReference>
<comment type="subcellular location">
    <subcellularLocation>
        <location evidence="5">Cytoplasm</location>
    </subcellularLocation>
    <text evidence="5">Localizes to mid-cell in an FtsZ-dependent manner.</text>
</comment>
<keyword evidence="4 5" id="KW-0131">Cell cycle</keyword>
<comment type="caution">
    <text evidence="6">The sequence shown here is derived from an EMBL/GenBank/DDBJ whole genome shotgun (WGS) entry which is preliminary data.</text>
</comment>
<comment type="similarity">
    <text evidence="5">Belongs to the ZapD family.</text>
</comment>
<dbReference type="GO" id="GO:0051301">
    <property type="term" value="P:cell division"/>
    <property type="evidence" value="ECO:0007669"/>
    <property type="project" value="UniProtKB-KW"/>
</dbReference>
<dbReference type="InterPro" id="IPR027462">
    <property type="entry name" value="ZapD_C"/>
</dbReference>
<dbReference type="HAMAP" id="MF_01092">
    <property type="entry name" value="ZapD"/>
    <property type="match status" value="1"/>
</dbReference>
<dbReference type="PANTHER" id="PTHR39455:SF1">
    <property type="entry name" value="CELL DIVISION PROTEIN ZAPD"/>
    <property type="match status" value="1"/>
</dbReference>
<keyword evidence="3 5" id="KW-0717">Septation</keyword>
<dbReference type="NCBIfam" id="NF003655">
    <property type="entry name" value="PRK05287.1-3"/>
    <property type="match status" value="1"/>
</dbReference>
<keyword evidence="1 5" id="KW-0963">Cytoplasm</keyword>
<dbReference type="Gene3D" id="1.10.3900.10">
    <property type="entry name" value="YacF-like"/>
    <property type="match status" value="1"/>
</dbReference>
<name>A0ABT7STL1_9ALTE</name>
<comment type="function">
    <text evidence="5">Cell division factor that enhances FtsZ-ring assembly. Directly interacts with FtsZ and promotes bundling of FtsZ protofilaments, with a reduction in FtsZ GTPase activity.</text>
</comment>
<dbReference type="Pfam" id="PF07072">
    <property type="entry name" value="ZapD"/>
    <property type="match status" value="1"/>
</dbReference>
<evidence type="ECO:0000313" key="6">
    <source>
        <dbReference type="EMBL" id="MDM7859543.1"/>
    </source>
</evidence>
<evidence type="ECO:0000313" key="7">
    <source>
        <dbReference type="Proteomes" id="UP001234343"/>
    </source>
</evidence>
<proteinExistence type="inferred from homology"/>
<dbReference type="InterPro" id="IPR009777">
    <property type="entry name" value="ZapD"/>
</dbReference>
<comment type="subunit">
    <text evidence="5">Interacts with FtsZ.</text>
</comment>
<organism evidence="6 7">
    <name type="scientific">Alteromonas arenosi</name>
    <dbReference type="NCBI Taxonomy" id="3055817"/>
    <lineage>
        <taxon>Bacteria</taxon>
        <taxon>Pseudomonadati</taxon>
        <taxon>Pseudomonadota</taxon>
        <taxon>Gammaproteobacteria</taxon>
        <taxon>Alteromonadales</taxon>
        <taxon>Alteromonadaceae</taxon>
        <taxon>Alteromonas/Salinimonas group</taxon>
        <taxon>Alteromonas</taxon>
    </lineage>
</organism>
<gene>
    <name evidence="5 6" type="primary">zapD</name>
    <name evidence="6" type="ORF">QTP81_02845</name>
</gene>
<dbReference type="PANTHER" id="PTHR39455">
    <property type="entry name" value="CELL DIVISION PROTEIN ZAPD"/>
    <property type="match status" value="1"/>
</dbReference>
<evidence type="ECO:0000256" key="4">
    <source>
        <dbReference type="ARBA" id="ARBA00023306"/>
    </source>
</evidence>
<protein>
    <recommendedName>
        <fullName evidence="5">Cell division protein ZapD</fullName>
    </recommendedName>
    <alternativeName>
        <fullName evidence="5">Z ring-associated protein D</fullName>
    </alternativeName>
</protein>
<keyword evidence="7" id="KW-1185">Reference proteome</keyword>
<dbReference type="EMBL" id="JAUCBP010000002">
    <property type="protein sequence ID" value="MDM7859543.1"/>
    <property type="molecule type" value="Genomic_DNA"/>
</dbReference>
<evidence type="ECO:0000256" key="5">
    <source>
        <dbReference type="HAMAP-Rule" id="MF_01092"/>
    </source>
</evidence>